<dbReference type="RefSeq" id="WP_289164479.1">
    <property type="nucleotide sequence ID" value="NZ_CP141221.1"/>
</dbReference>
<sequence length="130" mass="14506">MVRVFHLLFVVCIATAVLQTQSVQASCGDWLDHSGIVHSRLGASDERPIEFPSPADLPAKPCDGPSCHGVPLSPMAVSMTDSITVRDYETVAAVRRDDHGFRWQRHVFFYDEVQLVIPAHAERIERPPRS</sequence>
<comment type="caution">
    <text evidence="2">The sequence shown here is derived from an EMBL/GenBank/DDBJ whole genome shotgun (WGS) entry which is preliminary data.</text>
</comment>
<evidence type="ECO:0000256" key="1">
    <source>
        <dbReference type="SAM" id="SignalP"/>
    </source>
</evidence>
<feature type="signal peptide" evidence="1">
    <location>
        <begin position="1"/>
        <end position="25"/>
    </location>
</feature>
<keyword evidence="1" id="KW-0732">Signal</keyword>
<reference evidence="2 3" key="1">
    <citation type="submission" date="2023-06" db="EMBL/GenBank/DDBJ databases">
        <title>Roseiconus lacunae JC819 isolated from Gulf of Mannar region, Tamil Nadu.</title>
        <authorList>
            <person name="Pk S."/>
            <person name="Ch S."/>
            <person name="Ch V.R."/>
        </authorList>
    </citation>
    <scope>NUCLEOTIDE SEQUENCE [LARGE SCALE GENOMIC DNA]</scope>
    <source>
        <strain evidence="2 3">JC819</strain>
    </source>
</reference>
<organism evidence="2 3">
    <name type="scientific">Roseiconus lacunae</name>
    <dbReference type="NCBI Taxonomy" id="2605694"/>
    <lineage>
        <taxon>Bacteria</taxon>
        <taxon>Pseudomonadati</taxon>
        <taxon>Planctomycetota</taxon>
        <taxon>Planctomycetia</taxon>
        <taxon>Pirellulales</taxon>
        <taxon>Pirellulaceae</taxon>
        <taxon>Roseiconus</taxon>
    </lineage>
</organism>
<keyword evidence="3" id="KW-1185">Reference proteome</keyword>
<name>A0ABT7PK78_9BACT</name>
<evidence type="ECO:0000313" key="2">
    <source>
        <dbReference type="EMBL" id="MDM4016893.1"/>
    </source>
</evidence>
<feature type="chain" id="PRO_5045054737" evidence="1">
    <location>
        <begin position="26"/>
        <end position="130"/>
    </location>
</feature>
<evidence type="ECO:0000313" key="3">
    <source>
        <dbReference type="Proteomes" id="UP001239462"/>
    </source>
</evidence>
<protein>
    <submittedName>
        <fullName evidence="2">Uncharacterized protein</fullName>
    </submittedName>
</protein>
<dbReference type="EMBL" id="JASZZN010000011">
    <property type="protein sequence ID" value="MDM4016893.1"/>
    <property type="molecule type" value="Genomic_DNA"/>
</dbReference>
<gene>
    <name evidence="2" type="ORF">QTN89_15710</name>
</gene>
<accession>A0ABT7PK78</accession>
<dbReference type="Proteomes" id="UP001239462">
    <property type="component" value="Unassembled WGS sequence"/>
</dbReference>
<proteinExistence type="predicted"/>